<comment type="subcellular location">
    <subcellularLocation>
        <location evidence="1 5 6">Nucleus</location>
    </subcellularLocation>
</comment>
<accession>A0A6P7U4B4</accession>
<evidence type="ECO:0000256" key="3">
    <source>
        <dbReference type="ARBA" id="ARBA00023155"/>
    </source>
</evidence>
<protein>
    <submittedName>
        <fullName evidence="9">Homeobox protein DTH-2-like</fullName>
    </submittedName>
</protein>
<gene>
    <name evidence="9" type="primary">LOC115229557</name>
</gene>
<dbReference type="SUPFAM" id="SSF46689">
    <property type="entry name" value="Homeodomain-like"/>
    <property type="match status" value="1"/>
</dbReference>
<evidence type="ECO:0000259" key="7">
    <source>
        <dbReference type="PROSITE" id="PS50071"/>
    </source>
</evidence>
<dbReference type="Gene3D" id="1.10.10.60">
    <property type="entry name" value="Homeodomain-like"/>
    <property type="match status" value="1"/>
</dbReference>
<proteinExistence type="predicted"/>
<evidence type="ECO:0000313" key="8">
    <source>
        <dbReference type="Proteomes" id="UP000515154"/>
    </source>
</evidence>
<dbReference type="KEGG" id="osn:115229557"/>
<evidence type="ECO:0000256" key="4">
    <source>
        <dbReference type="ARBA" id="ARBA00023242"/>
    </source>
</evidence>
<dbReference type="InterPro" id="IPR009057">
    <property type="entry name" value="Homeodomain-like_sf"/>
</dbReference>
<keyword evidence="8" id="KW-1185">Reference proteome</keyword>
<dbReference type="PRINTS" id="PR00024">
    <property type="entry name" value="HOMEOBOX"/>
</dbReference>
<dbReference type="GO" id="GO:0030154">
    <property type="term" value="P:cell differentiation"/>
    <property type="evidence" value="ECO:0007669"/>
    <property type="project" value="TreeGrafter"/>
</dbReference>
<feature type="DNA-binding region" description="Homeobox" evidence="5">
    <location>
        <begin position="131"/>
        <end position="190"/>
    </location>
</feature>
<dbReference type="InterPro" id="IPR017970">
    <property type="entry name" value="Homeobox_CS"/>
</dbReference>
<dbReference type="PROSITE" id="PS50071">
    <property type="entry name" value="HOMEOBOX_2"/>
    <property type="match status" value="1"/>
</dbReference>
<keyword evidence="2 5" id="KW-0238">DNA-binding</keyword>
<evidence type="ECO:0000256" key="1">
    <source>
        <dbReference type="ARBA" id="ARBA00004123"/>
    </source>
</evidence>
<dbReference type="SMART" id="SM00389">
    <property type="entry name" value="HOX"/>
    <property type="match status" value="1"/>
</dbReference>
<evidence type="ECO:0000256" key="5">
    <source>
        <dbReference type="PROSITE-ProRule" id="PRU00108"/>
    </source>
</evidence>
<dbReference type="GO" id="GO:0005634">
    <property type="term" value="C:nucleus"/>
    <property type="evidence" value="ECO:0007669"/>
    <property type="project" value="UniProtKB-SubCell"/>
</dbReference>
<evidence type="ECO:0000256" key="2">
    <source>
        <dbReference type="ARBA" id="ARBA00023125"/>
    </source>
</evidence>
<dbReference type="AlphaFoldDB" id="A0A6P7U4B4"/>
<dbReference type="PANTHER" id="PTHR24340">
    <property type="entry name" value="HOMEOBOX PROTEIN NKX"/>
    <property type="match status" value="1"/>
</dbReference>
<dbReference type="GO" id="GO:0000981">
    <property type="term" value="F:DNA-binding transcription factor activity, RNA polymerase II-specific"/>
    <property type="evidence" value="ECO:0007669"/>
    <property type="project" value="InterPro"/>
</dbReference>
<dbReference type="PROSITE" id="PS00027">
    <property type="entry name" value="HOMEOBOX_1"/>
    <property type="match status" value="1"/>
</dbReference>
<dbReference type="GO" id="GO:0000978">
    <property type="term" value="F:RNA polymerase II cis-regulatory region sequence-specific DNA binding"/>
    <property type="evidence" value="ECO:0007669"/>
    <property type="project" value="TreeGrafter"/>
</dbReference>
<sequence length="246" mass="29248">MFKEKSIPHKLFGRLVVKIVVLVRIGHVVGVGKVKMACQVHRTKQIVQSAIFSQYHFFSVLLWTILNVLEMNIDDYRYPYQVQPINSQFHNFMHNYSNSQIACFKHVGMNTQPIMYRPHESLKISNSSIPKRKRRNLFTPAQNAELETRFRSQKYLSAPEREQLAKSINLTTTQVKIWFQNHRYKYKKYIKEKEKNAPDEPNKEESLLLDVESNKYFQEDQKVCLERMEKGDYSLDVKPFKNWNNI</sequence>
<dbReference type="CDD" id="cd00086">
    <property type="entry name" value="homeodomain"/>
    <property type="match status" value="1"/>
</dbReference>
<name>A0A6P7U4B4_9MOLL</name>
<dbReference type="PANTHER" id="PTHR24340:SF82">
    <property type="entry name" value="HOMEOBOX PROTEIN VND"/>
    <property type="match status" value="1"/>
</dbReference>
<keyword evidence="4 5" id="KW-0539">Nucleus</keyword>
<reference evidence="9" key="1">
    <citation type="submission" date="2025-08" db="UniProtKB">
        <authorList>
            <consortium name="RefSeq"/>
        </authorList>
    </citation>
    <scope>IDENTIFICATION</scope>
</reference>
<dbReference type="InterPro" id="IPR001356">
    <property type="entry name" value="HD"/>
</dbReference>
<dbReference type="Pfam" id="PF00046">
    <property type="entry name" value="Homeodomain"/>
    <property type="match status" value="1"/>
</dbReference>
<dbReference type="InterPro" id="IPR020479">
    <property type="entry name" value="HD_metazoa"/>
</dbReference>
<dbReference type="InterPro" id="IPR050394">
    <property type="entry name" value="Homeobox_NK-like"/>
</dbReference>
<dbReference type="RefSeq" id="XP_029655751.1">
    <property type="nucleotide sequence ID" value="XM_029799891.1"/>
</dbReference>
<organism evidence="8 9">
    <name type="scientific">Octopus sinensis</name>
    <name type="common">East Asian common octopus</name>
    <dbReference type="NCBI Taxonomy" id="2607531"/>
    <lineage>
        <taxon>Eukaryota</taxon>
        <taxon>Metazoa</taxon>
        <taxon>Spiralia</taxon>
        <taxon>Lophotrochozoa</taxon>
        <taxon>Mollusca</taxon>
        <taxon>Cephalopoda</taxon>
        <taxon>Coleoidea</taxon>
        <taxon>Octopodiformes</taxon>
        <taxon>Octopoda</taxon>
        <taxon>Incirrata</taxon>
        <taxon>Octopodidae</taxon>
        <taxon>Octopus</taxon>
    </lineage>
</organism>
<keyword evidence="3 5" id="KW-0371">Homeobox</keyword>
<evidence type="ECO:0000313" key="9">
    <source>
        <dbReference type="RefSeq" id="XP_029655751.1"/>
    </source>
</evidence>
<feature type="domain" description="Homeobox" evidence="7">
    <location>
        <begin position="129"/>
        <end position="189"/>
    </location>
</feature>
<evidence type="ECO:0000256" key="6">
    <source>
        <dbReference type="RuleBase" id="RU000682"/>
    </source>
</evidence>
<dbReference type="Proteomes" id="UP000515154">
    <property type="component" value="Unplaced"/>
</dbReference>